<dbReference type="GO" id="GO:0005634">
    <property type="term" value="C:nucleus"/>
    <property type="evidence" value="ECO:0007669"/>
    <property type="project" value="UniProtKB-SubCell"/>
</dbReference>
<comment type="similarity">
    <text evidence="1">Belongs to the MAF1 family.</text>
</comment>
<evidence type="ECO:0000313" key="2">
    <source>
        <dbReference type="EMBL" id="CUS14069.1"/>
    </source>
</evidence>
<dbReference type="PANTHER" id="PTHR22504">
    <property type="entry name" value="REPRESSOR OF RNA POLYMERASE III TRANSCRIPTION MAF1"/>
    <property type="match status" value="1"/>
</dbReference>
<dbReference type="PANTHER" id="PTHR22504:SF0">
    <property type="entry name" value="REPRESSOR OF RNA POLYMERASE III TRANSCRIPTION MAF1 HOMOLOG"/>
    <property type="match status" value="1"/>
</dbReference>
<keyword evidence="1" id="KW-0805">Transcription regulation</keyword>
<sequence>MKFLPLRELDSINRALVFDTPDCRVVGGVDIYTTKAAGADKKLYKSICETISTRYEADLRLSESLSPPNRGSDSASKYQSAAVYQTLHSPFGPLDQISARRTFAYLIATLNASHPDYDFSTTLRPSDFRRERHIRPVMNNFNTTLFNLGVNISRELPKMWETIDKEMDLLNCNIYAYSPDDVSNDPYGDEGLIWSTNLFFFNKHKKRVCYLYLRGLSTLNHSPLERSLAGWGRNSRVGSDGWDESEGEDFNDDFIESKSIWGDDDYDDGFFEGMEV</sequence>
<evidence type="ECO:0000313" key="3">
    <source>
        <dbReference type="Proteomes" id="UP001412239"/>
    </source>
</evidence>
<dbReference type="GO" id="GO:0000994">
    <property type="term" value="F:RNA polymerase III core binding"/>
    <property type="evidence" value="ECO:0007669"/>
    <property type="project" value="TreeGrafter"/>
</dbReference>
<dbReference type="FunFam" id="3.40.1000.50:FF:000004">
    <property type="entry name" value="Repressor of RNA polymerase III transcription MAF1"/>
    <property type="match status" value="1"/>
</dbReference>
<dbReference type="Proteomes" id="UP001412239">
    <property type="component" value="Unassembled WGS sequence"/>
</dbReference>
<dbReference type="InterPro" id="IPR038564">
    <property type="entry name" value="Maf1_sf"/>
</dbReference>
<name>A0A292Q2Q7_9PEZI</name>
<dbReference type="AlphaFoldDB" id="A0A292Q2Q7"/>
<dbReference type="GO" id="GO:0016480">
    <property type="term" value="P:negative regulation of transcription by RNA polymerase III"/>
    <property type="evidence" value="ECO:0007669"/>
    <property type="project" value="UniProtKB-UniRule"/>
</dbReference>
<dbReference type="Gene3D" id="3.40.1000.50">
    <property type="entry name" value="Repressor of RNA polymerase III transcription Maf1"/>
    <property type="match status" value="1"/>
</dbReference>
<dbReference type="PIRSF" id="PIRSF037240">
    <property type="entry name" value="RNA_polIII_Trep_MAF1"/>
    <property type="match status" value="1"/>
</dbReference>
<organism evidence="2 3">
    <name type="scientific">Tuber aestivum</name>
    <name type="common">summer truffle</name>
    <dbReference type="NCBI Taxonomy" id="59557"/>
    <lineage>
        <taxon>Eukaryota</taxon>
        <taxon>Fungi</taxon>
        <taxon>Dikarya</taxon>
        <taxon>Ascomycota</taxon>
        <taxon>Pezizomycotina</taxon>
        <taxon>Pezizomycetes</taxon>
        <taxon>Pezizales</taxon>
        <taxon>Tuberaceae</taxon>
        <taxon>Tuber</taxon>
    </lineage>
</organism>
<comment type="subcellular location">
    <subcellularLocation>
        <location evidence="1">Nucleus</location>
    </subcellularLocation>
</comment>
<proteinExistence type="inferred from homology"/>
<gene>
    <name evidence="2" type="ORF">GSTUAT00001799001</name>
</gene>
<keyword evidence="3" id="KW-1185">Reference proteome</keyword>
<accession>A0A292Q2Q7</accession>
<comment type="function">
    <text evidence="1">Mediator of diverse signals that repress RNA polymerase III transcription. Inhibits the de novo assembly of TFIIIB onto DNA.</text>
</comment>
<evidence type="ECO:0000256" key="1">
    <source>
        <dbReference type="PIRNR" id="PIRNR037240"/>
    </source>
</evidence>
<keyword evidence="1" id="KW-0678">Repressor</keyword>
<keyword evidence="1" id="KW-0539">Nucleus</keyword>
<dbReference type="InterPro" id="IPR015257">
    <property type="entry name" value="Maf1"/>
</dbReference>
<dbReference type="EMBL" id="LN890962">
    <property type="protein sequence ID" value="CUS14069.1"/>
    <property type="molecule type" value="Genomic_DNA"/>
</dbReference>
<keyword evidence="1" id="KW-0804">Transcription</keyword>
<reference evidence="2" key="1">
    <citation type="submission" date="2015-10" db="EMBL/GenBank/DDBJ databases">
        <authorList>
            <person name="Regsiter A."/>
            <person name="william w."/>
        </authorList>
    </citation>
    <scope>NUCLEOTIDE SEQUENCE</scope>
    <source>
        <strain evidence="2">Montdore</strain>
    </source>
</reference>
<dbReference type="Pfam" id="PF09174">
    <property type="entry name" value="Maf1"/>
    <property type="match status" value="1"/>
</dbReference>
<protein>
    <recommendedName>
        <fullName evidence="1">Repressor of RNA polymerase III transcription MAF1</fullName>
    </recommendedName>
</protein>